<dbReference type="Proteomes" id="UP000539265">
    <property type="component" value="Unassembled WGS sequence"/>
</dbReference>
<dbReference type="OrthoDB" id="928829at2"/>
<dbReference type="RefSeq" id="WP_096355982.1">
    <property type="nucleotide sequence ID" value="NZ_AP017313.1"/>
</dbReference>
<accession>A0A839SH13</accession>
<evidence type="ECO:0000313" key="2">
    <source>
        <dbReference type="Proteomes" id="UP000539265"/>
    </source>
</evidence>
<proteinExistence type="predicted"/>
<evidence type="ECO:0000313" key="1">
    <source>
        <dbReference type="EMBL" id="MBB3056798.1"/>
    </source>
</evidence>
<comment type="caution">
    <text evidence="1">The sequence shown here is derived from an EMBL/GenBank/DDBJ whole genome shotgun (WGS) entry which is preliminary data.</text>
</comment>
<reference evidence="1" key="1">
    <citation type="submission" date="2020-08" db="EMBL/GenBank/DDBJ databases">
        <title>Genomic Encyclopedia of Type Strains, Phase III (KMG-III): the genomes of soil and plant-associated and newly described type strains.</title>
        <authorList>
            <person name="Whitman W."/>
        </authorList>
    </citation>
    <scope>NUCLEOTIDE SEQUENCE [LARGE SCALE GENOMIC DNA]</scope>
    <source>
        <strain evidence="1">CECT 8628</strain>
    </source>
</reference>
<gene>
    <name evidence="1" type="ORF">FHS11_003224</name>
</gene>
<dbReference type="AlphaFoldDB" id="A0A839SH13"/>
<dbReference type="EMBL" id="JACHWX010000009">
    <property type="protein sequence ID" value="MBB3056798.1"/>
    <property type="molecule type" value="Genomic_DNA"/>
</dbReference>
<name>A0A839SH13_9SPHI</name>
<sequence length="283" mass="32647">MKNDELPDKPLSDDPEENLRMENELLRLKLKAELGAESHHISNIDPGIENEFLKNVLAFEQNFAHAKAAKVFDLVGKPAFIKAVDLTDEQLEAALEEITGLLSENNIEIYFGDNDEYDNRTKYCFITEELFDHETTFMPVAGMTTCFDYEEFHPNHRKDIENRAMGFLSEWFKKSLNEKSWELANEFILPDRHILSKADVAAQLTRIFDSYTAFKDEKYKIFDIGFQLTDDTGIGHAEGGVRYDAVLESGEIVKFGGPFKLYMTYEGGWWSIFHIVFPGFEYF</sequence>
<organism evidence="1 2">
    <name type="scientific">Mucilaginibacter gotjawali</name>
    <dbReference type="NCBI Taxonomy" id="1550579"/>
    <lineage>
        <taxon>Bacteria</taxon>
        <taxon>Pseudomonadati</taxon>
        <taxon>Bacteroidota</taxon>
        <taxon>Sphingobacteriia</taxon>
        <taxon>Sphingobacteriales</taxon>
        <taxon>Sphingobacteriaceae</taxon>
        <taxon>Mucilaginibacter</taxon>
    </lineage>
</organism>
<keyword evidence="2" id="KW-1185">Reference proteome</keyword>
<protein>
    <submittedName>
        <fullName evidence="1">Uncharacterized protein</fullName>
    </submittedName>
</protein>